<dbReference type="PROSITE" id="PS51147">
    <property type="entry name" value="PFTA"/>
    <property type="match status" value="4"/>
</dbReference>
<dbReference type="AlphaFoldDB" id="A0A367JIM7"/>
<dbReference type="GO" id="GO:0004663">
    <property type="term" value="F:Rab geranylgeranyltransferase activity"/>
    <property type="evidence" value="ECO:0007669"/>
    <property type="project" value="UniProtKB-UniRule"/>
</dbReference>
<dbReference type="Proteomes" id="UP000253551">
    <property type="component" value="Unassembled WGS sequence"/>
</dbReference>
<protein>
    <recommendedName>
        <fullName evidence="3 9">Geranylgeranyl transferase type-2 subunit alpha</fullName>
        <ecNumber evidence="2 9">2.5.1.60</ecNumber>
    </recommendedName>
    <alternativeName>
        <fullName evidence="7 9">Geranylgeranyl transferase type II subunit alpha</fullName>
    </alternativeName>
</protein>
<evidence type="ECO:0000256" key="9">
    <source>
        <dbReference type="RuleBase" id="RU367120"/>
    </source>
</evidence>
<evidence type="ECO:0000256" key="4">
    <source>
        <dbReference type="ARBA" id="ARBA00022602"/>
    </source>
</evidence>
<dbReference type="EC" id="2.5.1.60" evidence="2 9"/>
<gene>
    <name evidence="10" type="ORF">CU098_006449</name>
</gene>
<dbReference type="FunFam" id="1.25.40.120:FF:000035">
    <property type="entry name" value="Geranylgeranyl transferase type-2 subunit alpha"/>
    <property type="match status" value="1"/>
</dbReference>
<dbReference type="GO" id="GO:0097354">
    <property type="term" value="P:prenylation"/>
    <property type="evidence" value="ECO:0007669"/>
    <property type="project" value="UniProtKB-UniRule"/>
</dbReference>
<dbReference type="PANTHER" id="PTHR11129">
    <property type="entry name" value="PROTEIN FARNESYLTRANSFERASE ALPHA SUBUNIT/RAB GERANYLGERANYL TRANSFERASE ALPHA SUBUNIT"/>
    <property type="match status" value="1"/>
</dbReference>
<dbReference type="OrthoDB" id="1658at2759"/>
<proteinExistence type="inferred from homology"/>
<comment type="similarity">
    <text evidence="1 9">Belongs to the protein prenyltransferase subunit alpha family.</text>
</comment>
<keyword evidence="5 9" id="KW-0808">Transferase</keyword>
<dbReference type="PANTHER" id="PTHR11129:SF2">
    <property type="entry name" value="GERANYLGERANYL TRANSFERASE TYPE-2 SUBUNIT ALPHA"/>
    <property type="match status" value="1"/>
</dbReference>
<dbReference type="STRING" id="4846.A0A367JIM7"/>
<evidence type="ECO:0000256" key="3">
    <source>
        <dbReference type="ARBA" id="ARBA00014772"/>
    </source>
</evidence>
<name>A0A367JIM7_RHIST</name>
<dbReference type="Pfam" id="PF01239">
    <property type="entry name" value="PPTA"/>
    <property type="match status" value="5"/>
</dbReference>
<evidence type="ECO:0000256" key="7">
    <source>
        <dbReference type="ARBA" id="ARBA00031267"/>
    </source>
</evidence>
<accession>A0A367JIM7</accession>
<evidence type="ECO:0000256" key="6">
    <source>
        <dbReference type="ARBA" id="ARBA00022737"/>
    </source>
</evidence>
<evidence type="ECO:0000313" key="11">
    <source>
        <dbReference type="Proteomes" id="UP000253551"/>
    </source>
</evidence>
<feature type="non-terminal residue" evidence="10">
    <location>
        <position position="525"/>
    </location>
</feature>
<reference evidence="10 11" key="1">
    <citation type="journal article" date="2018" name="G3 (Bethesda)">
        <title>Phylogenetic and Phylogenomic Definition of Rhizopus Species.</title>
        <authorList>
            <person name="Gryganskyi A.P."/>
            <person name="Golan J."/>
            <person name="Dolatabadi S."/>
            <person name="Mondo S."/>
            <person name="Robb S."/>
            <person name="Idnurm A."/>
            <person name="Muszewska A."/>
            <person name="Steczkiewicz K."/>
            <person name="Masonjones S."/>
            <person name="Liao H.L."/>
            <person name="Gajdeczka M.T."/>
            <person name="Anike F."/>
            <person name="Vuek A."/>
            <person name="Anishchenko I.M."/>
            <person name="Voigt K."/>
            <person name="de Hoog G.S."/>
            <person name="Smith M.E."/>
            <person name="Heitman J."/>
            <person name="Vilgalys R."/>
            <person name="Stajich J.E."/>
        </authorList>
    </citation>
    <scope>NUCLEOTIDE SEQUENCE [LARGE SCALE GENOMIC DNA]</scope>
    <source>
        <strain evidence="10 11">LSU 92-RS-03</strain>
    </source>
</reference>
<evidence type="ECO:0000256" key="2">
    <source>
        <dbReference type="ARBA" id="ARBA00012656"/>
    </source>
</evidence>
<comment type="function">
    <text evidence="9">Catalyzes the transfer of a geranyl-geranyl moiety from geranyl-geranyl pyrophosphate to cysteines occuring in specific C-terminal amino acid sequences.</text>
</comment>
<organism evidence="10 11">
    <name type="scientific">Rhizopus stolonifer</name>
    <name type="common">Rhizopus nigricans</name>
    <dbReference type="NCBI Taxonomy" id="4846"/>
    <lineage>
        <taxon>Eukaryota</taxon>
        <taxon>Fungi</taxon>
        <taxon>Fungi incertae sedis</taxon>
        <taxon>Mucoromycota</taxon>
        <taxon>Mucoromycotina</taxon>
        <taxon>Mucoromycetes</taxon>
        <taxon>Mucorales</taxon>
        <taxon>Mucorineae</taxon>
        <taxon>Rhizopodaceae</taxon>
        <taxon>Rhizopus</taxon>
    </lineage>
</organism>
<evidence type="ECO:0000313" key="10">
    <source>
        <dbReference type="EMBL" id="RCH89746.1"/>
    </source>
</evidence>
<evidence type="ECO:0000256" key="1">
    <source>
        <dbReference type="ARBA" id="ARBA00006734"/>
    </source>
</evidence>
<dbReference type="SUPFAM" id="SSF48439">
    <property type="entry name" value="Protein prenylyltransferase"/>
    <property type="match status" value="1"/>
</dbReference>
<sequence>MGDVHGVKREKLTEELLIARKEKDAIRIKEYNALTQACQQKMFNHEHDQEAFKLTTCIVSWTPDYYTAWNYRRTILMTTILGEDKDSNQNVLKEELLLLLQLIRSNPKSYWLWNHRFWCLQKMPKPNWHAELILVDKMLTMDARNFHGWDYRRYVIDHLRQEESNVYRLAESEYQFTTKKINQSFSNYSAWHQRSKLLPEIVAPMTTEEKNEIAKSELSLVKNAIYTDPEDQSAWLYYWWLMGNVSDKVELIGAYCLKDTRFIVLAFNDNVRLTQQPQVLNHKGEVLEGSLYPLPENARRPDRASLWIYSSEQDASKVVITSESVLPSSSSKLCHTTSWNKKVEQIDRGSETSDRLKKKLQENNIWIPSSARIYQDPTLNDQTEWFTLNRSQLLKEEINTVRELLKVEPESAWALQTLIHFLGQLILRADDVDKNKIYAEIISMLDLLLDLDNDRKDRYKEQRELFLFEQITKETWNLTKVIPDVLDISSVTRIPLLSKLLLVPKIIVSSDETKAIVTRLPFLNE</sequence>
<dbReference type="InterPro" id="IPR002088">
    <property type="entry name" value="Prenyl_trans_a"/>
</dbReference>
<comment type="catalytic activity">
    <reaction evidence="8 9">
        <text>geranylgeranyl diphosphate + L-cysteinyl-[protein] = S-geranylgeranyl-L-cysteinyl-[protein] + diphosphate</text>
        <dbReference type="Rhea" id="RHEA:21240"/>
        <dbReference type="Rhea" id="RHEA-COMP:10131"/>
        <dbReference type="Rhea" id="RHEA-COMP:11537"/>
        <dbReference type="ChEBI" id="CHEBI:29950"/>
        <dbReference type="ChEBI" id="CHEBI:33019"/>
        <dbReference type="ChEBI" id="CHEBI:57533"/>
        <dbReference type="ChEBI" id="CHEBI:86021"/>
        <dbReference type="EC" id="2.5.1.60"/>
    </reaction>
</comment>
<dbReference type="EMBL" id="PJQM01003277">
    <property type="protein sequence ID" value="RCH89746.1"/>
    <property type="molecule type" value="Genomic_DNA"/>
</dbReference>
<evidence type="ECO:0000256" key="5">
    <source>
        <dbReference type="ARBA" id="ARBA00022679"/>
    </source>
</evidence>
<keyword evidence="6" id="KW-0677">Repeat</keyword>
<keyword evidence="11" id="KW-1185">Reference proteome</keyword>
<comment type="caution">
    <text evidence="10">The sequence shown here is derived from an EMBL/GenBank/DDBJ whole genome shotgun (WGS) entry which is preliminary data.</text>
</comment>
<dbReference type="Gene3D" id="1.25.40.120">
    <property type="entry name" value="Protein prenylyltransferase"/>
    <property type="match status" value="2"/>
</dbReference>
<dbReference type="GO" id="GO:0005968">
    <property type="term" value="C:Rab-protein geranylgeranyltransferase complex"/>
    <property type="evidence" value="ECO:0007669"/>
    <property type="project" value="TreeGrafter"/>
</dbReference>
<evidence type="ECO:0000256" key="8">
    <source>
        <dbReference type="ARBA" id="ARBA00047658"/>
    </source>
</evidence>
<keyword evidence="4 9" id="KW-0637">Prenyltransferase</keyword>